<name>A0A8J3F664_9BURK</name>
<dbReference type="RefSeq" id="WP_229724012.1">
    <property type="nucleotide sequence ID" value="NZ_BMDP01000002.1"/>
</dbReference>
<feature type="chain" id="PRO_5035187102" description="Lipoprotein" evidence="1">
    <location>
        <begin position="28"/>
        <end position="88"/>
    </location>
</feature>
<dbReference type="AlphaFoldDB" id="A0A8J3F664"/>
<keyword evidence="1" id="KW-0732">Signal</keyword>
<evidence type="ECO:0000313" key="3">
    <source>
        <dbReference type="Proteomes" id="UP000627205"/>
    </source>
</evidence>
<accession>A0A8J3F664</accession>
<organism evidence="2 3">
    <name type="scientific">Oxalicibacterium solurbis</name>
    <dbReference type="NCBI Taxonomy" id="69280"/>
    <lineage>
        <taxon>Bacteria</taxon>
        <taxon>Pseudomonadati</taxon>
        <taxon>Pseudomonadota</taxon>
        <taxon>Betaproteobacteria</taxon>
        <taxon>Burkholderiales</taxon>
        <taxon>Oxalobacteraceae</taxon>
        <taxon>Oxalicibacterium</taxon>
    </lineage>
</organism>
<dbReference type="Proteomes" id="UP000627205">
    <property type="component" value="Unassembled WGS sequence"/>
</dbReference>
<evidence type="ECO:0000256" key="1">
    <source>
        <dbReference type="SAM" id="SignalP"/>
    </source>
</evidence>
<feature type="signal peptide" evidence="1">
    <location>
        <begin position="1"/>
        <end position="27"/>
    </location>
</feature>
<evidence type="ECO:0008006" key="4">
    <source>
        <dbReference type="Google" id="ProtNLM"/>
    </source>
</evidence>
<comment type="caution">
    <text evidence="2">The sequence shown here is derived from an EMBL/GenBank/DDBJ whole genome shotgun (WGS) entry which is preliminary data.</text>
</comment>
<evidence type="ECO:0000313" key="2">
    <source>
        <dbReference type="EMBL" id="GGI54256.1"/>
    </source>
</evidence>
<dbReference type="PROSITE" id="PS51257">
    <property type="entry name" value="PROKAR_LIPOPROTEIN"/>
    <property type="match status" value="1"/>
</dbReference>
<proteinExistence type="predicted"/>
<keyword evidence="3" id="KW-1185">Reference proteome</keyword>
<sequence length="88" mass="9989">MNTMMMRGKFKRLMLLLLAAAALGGCAVVPYDDGYYGQTTYATPVYVAPTVNFGLSYSNRGYYGPRYYPRYYGRGYWGGGRGHGHWHR</sequence>
<protein>
    <recommendedName>
        <fullName evidence="4">Lipoprotein</fullName>
    </recommendedName>
</protein>
<reference evidence="2" key="1">
    <citation type="journal article" date="2014" name="Int. J. Syst. Evol. Microbiol.">
        <title>Complete genome sequence of Corynebacterium casei LMG S-19264T (=DSM 44701T), isolated from a smear-ripened cheese.</title>
        <authorList>
            <consortium name="US DOE Joint Genome Institute (JGI-PGF)"/>
            <person name="Walter F."/>
            <person name="Albersmeier A."/>
            <person name="Kalinowski J."/>
            <person name="Ruckert C."/>
        </authorList>
    </citation>
    <scope>NUCLEOTIDE SEQUENCE</scope>
    <source>
        <strain evidence="2">CCM 7664</strain>
    </source>
</reference>
<reference evidence="2" key="2">
    <citation type="submission" date="2020-09" db="EMBL/GenBank/DDBJ databases">
        <authorList>
            <person name="Sun Q."/>
            <person name="Sedlacek I."/>
        </authorList>
    </citation>
    <scope>NUCLEOTIDE SEQUENCE</scope>
    <source>
        <strain evidence="2">CCM 7664</strain>
    </source>
</reference>
<dbReference type="EMBL" id="BMDP01000002">
    <property type="protein sequence ID" value="GGI54256.1"/>
    <property type="molecule type" value="Genomic_DNA"/>
</dbReference>
<gene>
    <name evidence="2" type="ORF">GCM10011430_14300</name>
</gene>